<dbReference type="Proteomes" id="UP000799766">
    <property type="component" value="Unassembled WGS sequence"/>
</dbReference>
<dbReference type="OrthoDB" id="9971601at2759"/>
<dbReference type="InterPro" id="IPR036866">
    <property type="entry name" value="RibonucZ/Hydroxyglut_hydro"/>
</dbReference>
<keyword evidence="3" id="KW-1185">Reference proteome</keyword>
<evidence type="ECO:0000256" key="1">
    <source>
        <dbReference type="SAM" id="MobiDB-lite"/>
    </source>
</evidence>
<accession>A0A6A6NPY8</accession>
<feature type="compositionally biased region" description="Acidic residues" evidence="1">
    <location>
        <begin position="148"/>
        <end position="159"/>
    </location>
</feature>
<feature type="region of interest" description="Disordered" evidence="1">
    <location>
        <begin position="272"/>
        <end position="293"/>
    </location>
</feature>
<name>A0A6A6NPY8_9PEZI</name>
<sequence length="428" mass="46155">MRHKTPPPSAATTTAALTHDVPASPSAQLRDSLSSHLRARLRRRSPLLHHLNADTSWLLQIPLPAVAARRRTRGARRSGGSVASNAAAGGRGTARAYYNILIDPWLKGGQSDVAWWFSQQWHVEESAVRSVGEVEEVIGRVEAMVGEAAEEDGSEDETHDEGGGRRTRRGRIDAVAVSHEFTDHCHKDTLLEVDGDVPVFATEKAAVLISAWDHFRHVITIPHFTSGTSDWRALSLPPLPSWLSISRVVSASHDALHYHSALLIAFNTRSSPDDPASTDDDDENTPATALVYTPHGLPSSPETLAPLLTASPPLAFLAFLHGLHDVSLPAQQLNLGARNGLAAQRALRARYWIGTHDEVKKGGGLVSWFLRRAKETVGEARRALEVGARMGIGGWKGGGVVDAEAGANGEGEEECVELGNGESLVLEW</sequence>
<evidence type="ECO:0000313" key="2">
    <source>
        <dbReference type="EMBL" id="KAF2453452.1"/>
    </source>
</evidence>
<dbReference type="EMBL" id="MU001697">
    <property type="protein sequence ID" value="KAF2453452.1"/>
    <property type="molecule type" value="Genomic_DNA"/>
</dbReference>
<dbReference type="PANTHER" id="PTHR36142:SF2">
    <property type="entry name" value="METALLO-HYDROLASE_OXIDOREDUCTASE SUPERFAMILY PROTEIN"/>
    <property type="match status" value="1"/>
</dbReference>
<dbReference type="PANTHER" id="PTHR36142">
    <property type="entry name" value="METALLO-HYDROLASE/OXIDOREDUCTASE SUPERFAMILY PROTEIN"/>
    <property type="match status" value="1"/>
</dbReference>
<organism evidence="2 3">
    <name type="scientific">Lineolata rhizophorae</name>
    <dbReference type="NCBI Taxonomy" id="578093"/>
    <lineage>
        <taxon>Eukaryota</taxon>
        <taxon>Fungi</taxon>
        <taxon>Dikarya</taxon>
        <taxon>Ascomycota</taxon>
        <taxon>Pezizomycotina</taxon>
        <taxon>Dothideomycetes</taxon>
        <taxon>Dothideomycetes incertae sedis</taxon>
        <taxon>Lineolatales</taxon>
        <taxon>Lineolataceae</taxon>
        <taxon>Lineolata</taxon>
    </lineage>
</organism>
<gene>
    <name evidence="2" type="ORF">BDY21DRAFT_125858</name>
</gene>
<proteinExistence type="predicted"/>
<dbReference type="AlphaFoldDB" id="A0A6A6NPY8"/>
<reference evidence="2" key="1">
    <citation type="journal article" date="2020" name="Stud. Mycol.">
        <title>101 Dothideomycetes genomes: a test case for predicting lifestyles and emergence of pathogens.</title>
        <authorList>
            <person name="Haridas S."/>
            <person name="Albert R."/>
            <person name="Binder M."/>
            <person name="Bloem J."/>
            <person name="Labutti K."/>
            <person name="Salamov A."/>
            <person name="Andreopoulos B."/>
            <person name="Baker S."/>
            <person name="Barry K."/>
            <person name="Bills G."/>
            <person name="Bluhm B."/>
            <person name="Cannon C."/>
            <person name="Castanera R."/>
            <person name="Culley D."/>
            <person name="Daum C."/>
            <person name="Ezra D."/>
            <person name="Gonzalez J."/>
            <person name="Henrissat B."/>
            <person name="Kuo A."/>
            <person name="Liang C."/>
            <person name="Lipzen A."/>
            <person name="Lutzoni F."/>
            <person name="Magnuson J."/>
            <person name="Mondo S."/>
            <person name="Nolan M."/>
            <person name="Ohm R."/>
            <person name="Pangilinan J."/>
            <person name="Park H.-J."/>
            <person name="Ramirez L."/>
            <person name="Alfaro M."/>
            <person name="Sun H."/>
            <person name="Tritt A."/>
            <person name="Yoshinaga Y."/>
            <person name="Zwiers L.-H."/>
            <person name="Turgeon B."/>
            <person name="Goodwin S."/>
            <person name="Spatafora J."/>
            <person name="Crous P."/>
            <person name="Grigoriev I."/>
        </authorList>
    </citation>
    <scope>NUCLEOTIDE SEQUENCE</scope>
    <source>
        <strain evidence="2">ATCC 16933</strain>
    </source>
</reference>
<feature type="region of interest" description="Disordered" evidence="1">
    <location>
        <begin position="146"/>
        <end position="169"/>
    </location>
</feature>
<evidence type="ECO:0000313" key="3">
    <source>
        <dbReference type="Proteomes" id="UP000799766"/>
    </source>
</evidence>
<dbReference type="Gene3D" id="3.60.15.10">
    <property type="entry name" value="Ribonuclease Z/Hydroxyacylglutathione hydrolase-like"/>
    <property type="match status" value="1"/>
</dbReference>
<protein>
    <submittedName>
        <fullName evidence="2">Uncharacterized protein</fullName>
    </submittedName>
</protein>
<feature type="region of interest" description="Disordered" evidence="1">
    <location>
        <begin position="1"/>
        <end position="29"/>
    </location>
</feature>